<reference evidence="3" key="1">
    <citation type="submission" date="2023-07" db="EMBL/GenBank/DDBJ databases">
        <title>Shewanella mangrovi sp. nov., an acetaldehyde- degrading bacterium isolated from mangrove sediment.</title>
        <authorList>
            <person name="Liu Y."/>
        </authorList>
    </citation>
    <scope>NUCLEOTIDE SEQUENCE [LARGE SCALE GENOMIC DNA]</scope>
    <source>
        <strain evidence="3">C32</strain>
    </source>
</reference>
<feature type="region of interest" description="Disordered" evidence="1">
    <location>
        <begin position="1"/>
        <end position="38"/>
    </location>
</feature>
<accession>A0ABT2FR07</accession>
<name>A0ABT2FR07_9GAMM</name>
<protein>
    <submittedName>
        <fullName evidence="2">Uncharacterized protein</fullName>
    </submittedName>
</protein>
<feature type="compositionally biased region" description="Acidic residues" evidence="1">
    <location>
        <begin position="10"/>
        <end position="20"/>
    </location>
</feature>
<feature type="non-terminal residue" evidence="2">
    <location>
        <position position="61"/>
    </location>
</feature>
<gene>
    <name evidence="2" type="ORF">L9G74_20390</name>
</gene>
<keyword evidence="3" id="KW-1185">Reference proteome</keyword>
<comment type="caution">
    <text evidence="2">The sequence shown here is derived from an EMBL/GenBank/DDBJ whole genome shotgun (WGS) entry which is preliminary data.</text>
</comment>
<sequence length="61" mass="6477">MDSISPSDLPGDEGGDEEEGGTVRAFSQDSGNTERSLRSATLTRLRIAGFKSFAEAQTVEV</sequence>
<feature type="compositionally biased region" description="Polar residues" evidence="1">
    <location>
        <begin position="25"/>
        <end position="34"/>
    </location>
</feature>
<evidence type="ECO:0000313" key="2">
    <source>
        <dbReference type="EMBL" id="MCS4558783.1"/>
    </source>
</evidence>
<dbReference type="EMBL" id="JAKOGG010000203">
    <property type="protein sequence ID" value="MCS4558783.1"/>
    <property type="molecule type" value="Genomic_DNA"/>
</dbReference>
<evidence type="ECO:0000256" key="1">
    <source>
        <dbReference type="SAM" id="MobiDB-lite"/>
    </source>
</evidence>
<dbReference type="RefSeq" id="WP_238898589.1">
    <property type="nucleotide sequence ID" value="NZ_JAKOGG010000203.1"/>
</dbReference>
<proteinExistence type="predicted"/>
<dbReference type="Proteomes" id="UP001201549">
    <property type="component" value="Unassembled WGS sequence"/>
</dbReference>
<organism evidence="2 3">
    <name type="scientific">Shewanella electrica</name>
    <dbReference type="NCBI Taxonomy" id="515560"/>
    <lineage>
        <taxon>Bacteria</taxon>
        <taxon>Pseudomonadati</taxon>
        <taxon>Pseudomonadota</taxon>
        <taxon>Gammaproteobacteria</taxon>
        <taxon>Alteromonadales</taxon>
        <taxon>Shewanellaceae</taxon>
        <taxon>Shewanella</taxon>
    </lineage>
</organism>
<evidence type="ECO:0000313" key="3">
    <source>
        <dbReference type="Proteomes" id="UP001201549"/>
    </source>
</evidence>